<keyword evidence="1" id="KW-0472">Membrane</keyword>
<dbReference type="PANTHER" id="PTHR34219">
    <property type="entry name" value="IRON-REGULATED INNER MEMBRANE PROTEIN-RELATED"/>
    <property type="match status" value="1"/>
</dbReference>
<dbReference type="RefSeq" id="WP_119639496.1">
    <property type="nucleotide sequence ID" value="NZ_QXFJ01000015.1"/>
</dbReference>
<feature type="transmembrane region" description="Helical" evidence="1">
    <location>
        <begin position="12"/>
        <end position="36"/>
    </location>
</feature>
<accession>A0A418N9N1</accession>
<feature type="transmembrane region" description="Helical" evidence="1">
    <location>
        <begin position="353"/>
        <end position="375"/>
    </location>
</feature>
<feature type="transmembrane region" description="Helical" evidence="1">
    <location>
        <begin position="488"/>
        <end position="508"/>
    </location>
</feature>
<dbReference type="Pfam" id="PF03929">
    <property type="entry name" value="PepSY_TM"/>
    <property type="match status" value="1"/>
</dbReference>
<sequence>MGNRIYNILFHTHTVSGIVISVALYVIFFTGSFSFFRDEIANWQRGHEVSQEDAIPGSVDQYLKDLSENYNLRGRDVELRHYFNERNISVSLSASKDSLATEKDKVGAFFYMDTEDKTTSDYRGSYHLGEFLYRLHFLDQIPYPYGRYLAGLVAFFFLFAIITGILVHWDKIVSNFYTFRPWAKLKTVWTDAHTALGVIGFPFQFVYAVTGAFFLLKGILILPIVMGLYDGDQNKLYEDLEYNHPIYAYQNEKLERPIPIDNLVDEVKEDWPDFRLTEAHIFNYGDTNMHVSISGHLGYGSKFSGAGYRIYKIGDGSLVEEKVPMTNNSYLDGVKNIMFRLHFGDYAGYGLRVISFILGLISCFVILSGILIWLVARDKKNIPEKRRKFNHQVANIYMAICLTMYPVTALEFIIVKFAQHVDMAFLYRTYFPIWLVATLFFVFKKNISFTNKWTLISGGILALLIPITNGLVSGNWLWTAYRNGQEQILLVDLLWLVLGMVTLWIAFFKLKTKQTEFVPSKS</sequence>
<keyword evidence="5" id="KW-1185">Reference proteome</keyword>
<dbReference type="AlphaFoldDB" id="A0A418N9N1"/>
<keyword evidence="1" id="KW-0812">Transmembrane</keyword>
<feature type="transmembrane region" description="Helical" evidence="1">
    <location>
        <begin position="205"/>
        <end position="229"/>
    </location>
</feature>
<dbReference type="InterPro" id="IPR005625">
    <property type="entry name" value="PepSY-ass_TM"/>
</dbReference>
<protein>
    <submittedName>
        <fullName evidence="2">PepSY domain-containing protein</fullName>
    </submittedName>
</protein>
<dbReference type="OrthoDB" id="6307929at2"/>
<reference evidence="3 5" key="2">
    <citation type="submission" date="2019-07" db="EMBL/GenBank/DDBJ databases">
        <title>Draft genome of two Muricauda strains isolated from deep sea.</title>
        <authorList>
            <person name="Sun C."/>
        </authorList>
    </citation>
    <scope>NUCLEOTIDE SEQUENCE [LARGE SCALE GENOMIC DNA]</scope>
    <source>
        <strain evidence="3 5">NH166</strain>
    </source>
</reference>
<dbReference type="Proteomes" id="UP000284189">
    <property type="component" value="Unassembled WGS sequence"/>
</dbReference>
<dbReference type="Proteomes" id="UP000321528">
    <property type="component" value="Unassembled WGS sequence"/>
</dbReference>
<comment type="caution">
    <text evidence="2">The sequence shown here is derived from an EMBL/GenBank/DDBJ whole genome shotgun (WGS) entry which is preliminary data.</text>
</comment>
<dbReference type="EMBL" id="VNWL01000014">
    <property type="protein sequence ID" value="TXK03888.1"/>
    <property type="molecule type" value="Genomic_DNA"/>
</dbReference>
<dbReference type="EMBL" id="QXFJ01000015">
    <property type="protein sequence ID" value="RIV72115.1"/>
    <property type="molecule type" value="Genomic_DNA"/>
</dbReference>
<proteinExistence type="predicted"/>
<evidence type="ECO:0000313" key="2">
    <source>
        <dbReference type="EMBL" id="RIV72115.1"/>
    </source>
</evidence>
<keyword evidence="1" id="KW-1133">Transmembrane helix</keyword>
<evidence type="ECO:0000313" key="3">
    <source>
        <dbReference type="EMBL" id="TXK03888.1"/>
    </source>
</evidence>
<gene>
    <name evidence="2" type="ORF">D2U88_06585</name>
    <name evidence="3" type="ORF">FQ019_06545</name>
</gene>
<dbReference type="PANTHER" id="PTHR34219:SF3">
    <property type="entry name" value="BLL7967 PROTEIN"/>
    <property type="match status" value="1"/>
</dbReference>
<feature type="transmembrane region" description="Helical" evidence="1">
    <location>
        <begin position="455"/>
        <end position="476"/>
    </location>
</feature>
<feature type="transmembrane region" description="Helical" evidence="1">
    <location>
        <begin position="396"/>
        <end position="418"/>
    </location>
</feature>
<evidence type="ECO:0000256" key="1">
    <source>
        <dbReference type="SAM" id="Phobius"/>
    </source>
</evidence>
<evidence type="ECO:0000313" key="4">
    <source>
        <dbReference type="Proteomes" id="UP000284189"/>
    </source>
</evidence>
<reference evidence="2 4" key="1">
    <citation type="submission" date="2018-08" db="EMBL/GenBank/DDBJ databases">
        <title>Proposal of Muricauda 72 sp.nov. and Muricauda NH166 sp.nov., isolated from seawater.</title>
        <authorList>
            <person name="Cheng H."/>
            <person name="Wu Y.-H."/>
            <person name="Guo L.-L."/>
            <person name="Xu X.-W."/>
        </authorList>
    </citation>
    <scope>NUCLEOTIDE SEQUENCE [LARGE SCALE GENOMIC DNA]</scope>
    <source>
        <strain evidence="2 4">NH166</strain>
    </source>
</reference>
<evidence type="ECO:0000313" key="5">
    <source>
        <dbReference type="Proteomes" id="UP000321528"/>
    </source>
</evidence>
<feature type="transmembrane region" description="Helical" evidence="1">
    <location>
        <begin position="424"/>
        <end position="443"/>
    </location>
</feature>
<name>A0A418N9N1_9FLAO</name>
<organism evidence="2 4">
    <name type="scientific">Flagellimonas aequoris</name>
    <dbReference type="NCBI Taxonomy" id="2306997"/>
    <lineage>
        <taxon>Bacteria</taxon>
        <taxon>Pseudomonadati</taxon>
        <taxon>Bacteroidota</taxon>
        <taxon>Flavobacteriia</taxon>
        <taxon>Flavobacteriales</taxon>
        <taxon>Flavobacteriaceae</taxon>
        <taxon>Flagellimonas</taxon>
    </lineage>
</organism>
<feature type="transmembrane region" description="Helical" evidence="1">
    <location>
        <begin position="148"/>
        <end position="169"/>
    </location>
</feature>